<proteinExistence type="predicted"/>
<dbReference type="EMBL" id="PKMF04000004">
    <property type="protein sequence ID" value="KAK7860908.1"/>
    <property type="molecule type" value="Genomic_DNA"/>
</dbReference>
<reference evidence="2 3" key="1">
    <citation type="journal article" date="2018" name="Sci. Data">
        <title>The draft genome sequence of cork oak.</title>
        <authorList>
            <person name="Ramos A.M."/>
            <person name="Usie A."/>
            <person name="Barbosa P."/>
            <person name="Barros P.M."/>
            <person name="Capote T."/>
            <person name="Chaves I."/>
            <person name="Simoes F."/>
            <person name="Abreu I."/>
            <person name="Carrasquinho I."/>
            <person name="Faro C."/>
            <person name="Guimaraes J.B."/>
            <person name="Mendonca D."/>
            <person name="Nobrega F."/>
            <person name="Rodrigues L."/>
            <person name="Saibo N.J.M."/>
            <person name="Varela M.C."/>
            <person name="Egas C."/>
            <person name="Matos J."/>
            <person name="Miguel C.M."/>
            <person name="Oliveira M.M."/>
            <person name="Ricardo C.P."/>
            <person name="Goncalves S."/>
        </authorList>
    </citation>
    <scope>NUCLEOTIDE SEQUENCE [LARGE SCALE GENOMIC DNA]</scope>
    <source>
        <strain evidence="3">cv. HL8</strain>
    </source>
</reference>
<keyword evidence="3" id="KW-1185">Reference proteome</keyword>
<protein>
    <submittedName>
        <fullName evidence="2">Lrr receptor-like serine/threonine-protein kinase gso1</fullName>
    </submittedName>
</protein>
<dbReference type="Gene3D" id="1.10.510.10">
    <property type="entry name" value="Transferase(Phosphotransferase) domain 1"/>
    <property type="match status" value="1"/>
</dbReference>
<dbReference type="AlphaFoldDB" id="A0AAW0MEB7"/>
<evidence type="ECO:0000259" key="1">
    <source>
        <dbReference type="PROSITE" id="PS50011"/>
    </source>
</evidence>
<accession>A0AAW0MEB7</accession>
<dbReference type="GO" id="GO:0005524">
    <property type="term" value="F:ATP binding"/>
    <property type="evidence" value="ECO:0007669"/>
    <property type="project" value="InterPro"/>
</dbReference>
<dbReference type="PANTHER" id="PTHR47987">
    <property type="entry name" value="OS08G0249100 PROTEIN"/>
    <property type="match status" value="1"/>
</dbReference>
<dbReference type="GO" id="GO:0004672">
    <property type="term" value="F:protein kinase activity"/>
    <property type="evidence" value="ECO:0007669"/>
    <property type="project" value="InterPro"/>
</dbReference>
<sequence length="199" mass="22466">MKGTSQQGSSRAVLQTSLSSPLHHTCFDQSIPTRHLRKSLTAPSCSTSLSAQKINKRGLYKVKNTAQVPDFITKKLFQRLGLLEEEGSCRHYTPEKLRCVTNNFSPDMVIGAGGHSKVYQANLEDGHTTTVKILKLTHWSVDDLLQEQNLRQLRWSERMRVVVGVAKALEYLHHSCNHPIIHRDVKSSNIFSLTIVNHK</sequence>
<feature type="domain" description="Protein kinase" evidence="1">
    <location>
        <begin position="1"/>
        <end position="199"/>
    </location>
</feature>
<evidence type="ECO:0000313" key="2">
    <source>
        <dbReference type="EMBL" id="KAK7860908.1"/>
    </source>
</evidence>
<comment type="caution">
    <text evidence="2">The sequence shown here is derived from an EMBL/GenBank/DDBJ whole genome shotgun (WGS) entry which is preliminary data.</text>
</comment>
<dbReference type="Proteomes" id="UP000237347">
    <property type="component" value="Unassembled WGS sequence"/>
</dbReference>
<dbReference type="PROSITE" id="PS50011">
    <property type="entry name" value="PROTEIN_KINASE_DOM"/>
    <property type="match status" value="1"/>
</dbReference>
<gene>
    <name evidence="2" type="primary">GSO1_8</name>
    <name evidence="2" type="ORF">CFP56_029308</name>
</gene>
<dbReference type="InterPro" id="IPR000719">
    <property type="entry name" value="Prot_kinase_dom"/>
</dbReference>
<dbReference type="SUPFAM" id="SSF56112">
    <property type="entry name" value="Protein kinase-like (PK-like)"/>
    <property type="match status" value="1"/>
</dbReference>
<dbReference type="InterPro" id="IPR011009">
    <property type="entry name" value="Kinase-like_dom_sf"/>
</dbReference>
<organism evidence="2 3">
    <name type="scientific">Quercus suber</name>
    <name type="common">Cork oak</name>
    <dbReference type="NCBI Taxonomy" id="58331"/>
    <lineage>
        <taxon>Eukaryota</taxon>
        <taxon>Viridiplantae</taxon>
        <taxon>Streptophyta</taxon>
        <taxon>Embryophyta</taxon>
        <taxon>Tracheophyta</taxon>
        <taxon>Spermatophyta</taxon>
        <taxon>Magnoliopsida</taxon>
        <taxon>eudicotyledons</taxon>
        <taxon>Gunneridae</taxon>
        <taxon>Pentapetalae</taxon>
        <taxon>rosids</taxon>
        <taxon>fabids</taxon>
        <taxon>Fagales</taxon>
        <taxon>Fagaceae</taxon>
        <taxon>Quercus</taxon>
    </lineage>
</organism>
<evidence type="ECO:0000313" key="3">
    <source>
        <dbReference type="Proteomes" id="UP000237347"/>
    </source>
</evidence>
<name>A0AAW0MEB7_QUESU</name>
<dbReference type="PANTHER" id="PTHR47987:SF11">
    <property type="entry name" value="RECEPTOR-LIKE CYTOSOLIC SERINE_THREONINE-PROTEIN KINASE RBK1 ISOFORM X1"/>
    <property type="match status" value="1"/>
</dbReference>
<dbReference type="InterPro" id="IPR046958">
    <property type="entry name" value="RBK1/2/STUNTED"/>
</dbReference>